<keyword evidence="3" id="KW-0472">Membrane</keyword>
<keyword evidence="3" id="KW-0812">Transmembrane</keyword>
<sequence>MDYFTRTGVNNERLLKNFSINEFHNICIGYKELFKTQLRQPTADNNHIINYNLKISNYVMVNQFIHMMTSGASLFLIQALAGRHIERLTVNYLGQKRGQWAQIGFYVLGFFYMNSILNRNKRLNVNHLINPRDFNGEVLLSLILKYYPHKVNTDLYRKIMAEKYEGQLLKINFYEQQILEKPDYYQLNNPDAVNNYLQHHQAQQAPQHHQQQGNPMNQGLNLMPGQQLQPQMNMMANQQQMMQQQQQQMAQQHAQQQHLQKLQAQQQVLQIQKPQPQIQQQDLSMVPQQVNLTPAQIEQLKPEDRDQFKTLEATKKRILDQMRDQQDQSPYLSTNKEFGRANDSQQQSPYFLIQKQINKEQTQSSAVFFAPQEQKQQINYQGHYSHIVNQAKRDSS</sequence>
<dbReference type="AlphaFoldDB" id="A0A077ZQC1"/>
<feature type="compositionally biased region" description="Polar residues" evidence="2">
    <location>
        <begin position="327"/>
        <end position="349"/>
    </location>
</feature>
<dbReference type="OrthoDB" id="10557024at2759"/>
<dbReference type="EMBL" id="CCKQ01001017">
    <property type="protein sequence ID" value="CDW72108.1"/>
    <property type="molecule type" value="Genomic_DNA"/>
</dbReference>
<dbReference type="Proteomes" id="UP000039865">
    <property type="component" value="Unassembled WGS sequence"/>
</dbReference>
<feature type="coiled-coil region" evidence="1">
    <location>
        <begin position="235"/>
        <end position="262"/>
    </location>
</feature>
<proteinExistence type="predicted"/>
<feature type="transmembrane region" description="Helical" evidence="3">
    <location>
        <begin position="100"/>
        <end position="117"/>
    </location>
</feature>
<gene>
    <name evidence="4" type="primary">Contig5134.g237</name>
    <name evidence="4" type="ORF">STYLEM_1062</name>
</gene>
<organism evidence="4 5">
    <name type="scientific">Stylonychia lemnae</name>
    <name type="common">Ciliate</name>
    <dbReference type="NCBI Taxonomy" id="5949"/>
    <lineage>
        <taxon>Eukaryota</taxon>
        <taxon>Sar</taxon>
        <taxon>Alveolata</taxon>
        <taxon>Ciliophora</taxon>
        <taxon>Intramacronucleata</taxon>
        <taxon>Spirotrichea</taxon>
        <taxon>Stichotrichia</taxon>
        <taxon>Sporadotrichida</taxon>
        <taxon>Oxytrichidae</taxon>
        <taxon>Stylonychinae</taxon>
        <taxon>Stylonychia</taxon>
    </lineage>
</organism>
<reference evidence="4 5" key="1">
    <citation type="submission" date="2014-06" db="EMBL/GenBank/DDBJ databases">
        <authorList>
            <person name="Swart Estienne"/>
        </authorList>
    </citation>
    <scope>NUCLEOTIDE SEQUENCE [LARGE SCALE GENOMIC DNA]</scope>
    <source>
        <strain evidence="4 5">130c</strain>
    </source>
</reference>
<keyword evidence="5" id="KW-1185">Reference proteome</keyword>
<accession>A0A077ZQC1</accession>
<feature type="transmembrane region" description="Helical" evidence="3">
    <location>
        <begin position="58"/>
        <end position="80"/>
    </location>
</feature>
<feature type="region of interest" description="Disordered" evidence="2">
    <location>
        <begin position="323"/>
        <end position="349"/>
    </location>
</feature>
<protein>
    <recommendedName>
        <fullName evidence="6">Transmembrane protein</fullName>
    </recommendedName>
</protein>
<keyword evidence="3" id="KW-1133">Transmembrane helix</keyword>
<evidence type="ECO:0000256" key="2">
    <source>
        <dbReference type="SAM" id="MobiDB-lite"/>
    </source>
</evidence>
<evidence type="ECO:0000256" key="3">
    <source>
        <dbReference type="SAM" id="Phobius"/>
    </source>
</evidence>
<evidence type="ECO:0000313" key="4">
    <source>
        <dbReference type="EMBL" id="CDW72108.1"/>
    </source>
</evidence>
<dbReference type="InParanoid" id="A0A077ZQC1"/>
<evidence type="ECO:0000313" key="5">
    <source>
        <dbReference type="Proteomes" id="UP000039865"/>
    </source>
</evidence>
<evidence type="ECO:0008006" key="6">
    <source>
        <dbReference type="Google" id="ProtNLM"/>
    </source>
</evidence>
<evidence type="ECO:0000256" key="1">
    <source>
        <dbReference type="SAM" id="Coils"/>
    </source>
</evidence>
<name>A0A077ZQC1_STYLE</name>
<keyword evidence="1" id="KW-0175">Coiled coil</keyword>